<dbReference type="AlphaFoldDB" id="A0A4R6RGV1"/>
<dbReference type="Gene3D" id="2.30.30.110">
    <property type="match status" value="1"/>
</dbReference>
<dbReference type="SUPFAM" id="SSF50118">
    <property type="entry name" value="Cell growth inhibitor/plasmid maintenance toxic component"/>
    <property type="match status" value="1"/>
</dbReference>
<dbReference type="EMBL" id="SNXY01000007">
    <property type="protein sequence ID" value="TDP85593.1"/>
    <property type="molecule type" value="Genomic_DNA"/>
</dbReference>
<sequence length="142" mass="15660">MPLSYHPATGEIVLCDYGTGFVPPEMVKRRPVVVISPRLRRRNDLVAVVPLSTTPPVPLEMYHCSLTLAVPLPAPFDNAQMWAKCDMIATVALSRLDRFRDGRMPGGGPRRFRTGMVTADQLREIRSAMLHGLGLGSLTVHV</sequence>
<dbReference type="Proteomes" id="UP000294547">
    <property type="component" value="Unassembled WGS sequence"/>
</dbReference>
<accession>A0A4R6RGV1</accession>
<proteinExistence type="predicted"/>
<gene>
    <name evidence="1" type="ORF">EDD54_2448</name>
</gene>
<dbReference type="Pfam" id="PF02452">
    <property type="entry name" value="PemK_toxin"/>
    <property type="match status" value="1"/>
</dbReference>
<keyword evidence="2" id="KW-1185">Reference proteome</keyword>
<comment type="caution">
    <text evidence="1">The sequence shown here is derived from an EMBL/GenBank/DDBJ whole genome shotgun (WGS) entry which is preliminary data.</text>
</comment>
<organism evidence="1 2">
    <name type="scientific">Oharaeibacter diazotrophicus</name>
    <dbReference type="NCBI Taxonomy" id="1920512"/>
    <lineage>
        <taxon>Bacteria</taxon>
        <taxon>Pseudomonadati</taxon>
        <taxon>Pseudomonadota</taxon>
        <taxon>Alphaproteobacteria</taxon>
        <taxon>Hyphomicrobiales</taxon>
        <taxon>Pleomorphomonadaceae</taxon>
        <taxon>Oharaeibacter</taxon>
    </lineage>
</organism>
<dbReference type="GO" id="GO:0003677">
    <property type="term" value="F:DNA binding"/>
    <property type="evidence" value="ECO:0007669"/>
    <property type="project" value="InterPro"/>
</dbReference>
<dbReference type="InterPro" id="IPR011067">
    <property type="entry name" value="Plasmid_toxin/cell-grow_inhib"/>
</dbReference>
<name>A0A4R6RGV1_9HYPH</name>
<evidence type="ECO:0000313" key="2">
    <source>
        <dbReference type="Proteomes" id="UP000294547"/>
    </source>
</evidence>
<protein>
    <submittedName>
        <fullName evidence="1">Uncharacterized protein YifN (PemK superfamily)</fullName>
    </submittedName>
</protein>
<dbReference type="RefSeq" id="WP_126541429.1">
    <property type="nucleotide sequence ID" value="NZ_BSPM01000004.1"/>
</dbReference>
<dbReference type="OrthoDB" id="7565736at2"/>
<dbReference type="InterPro" id="IPR003477">
    <property type="entry name" value="PemK-like"/>
</dbReference>
<reference evidence="1 2" key="1">
    <citation type="submission" date="2019-03" db="EMBL/GenBank/DDBJ databases">
        <title>Genomic Encyclopedia of Type Strains, Phase IV (KMG-IV): sequencing the most valuable type-strain genomes for metagenomic binning, comparative biology and taxonomic classification.</title>
        <authorList>
            <person name="Goeker M."/>
        </authorList>
    </citation>
    <scope>NUCLEOTIDE SEQUENCE [LARGE SCALE GENOMIC DNA]</scope>
    <source>
        <strain evidence="1 2">DSM 102969</strain>
    </source>
</reference>
<evidence type="ECO:0000313" key="1">
    <source>
        <dbReference type="EMBL" id="TDP85593.1"/>
    </source>
</evidence>